<gene>
    <name evidence="1" type="ORF">H8F21_13325</name>
</gene>
<dbReference type="Proteomes" id="UP000745663">
    <property type="component" value="Unassembled WGS sequence"/>
</dbReference>
<evidence type="ECO:0000313" key="2">
    <source>
        <dbReference type="Proteomes" id="UP000745663"/>
    </source>
</evidence>
<accession>A0ABS2BY69</accession>
<dbReference type="EMBL" id="JACOPV010000008">
    <property type="protein sequence ID" value="MBM5458544.1"/>
    <property type="molecule type" value="Genomic_DNA"/>
</dbReference>
<protein>
    <submittedName>
        <fullName evidence="1">Uncharacterized protein</fullName>
    </submittedName>
</protein>
<organism evidence="1 2">
    <name type="scientific">Pseudomonas arcuscaelestis</name>
    <dbReference type="NCBI Taxonomy" id="2710591"/>
    <lineage>
        <taxon>Bacteria</taxon>
        <taxon>Pseudomonadati</taxon>
        <taxon>Pseudomonadota</taxon>
        <taxon>Gammaproteobacteria</taxon>
        <taxon>Pseudomonadales</taxon>
        <taxon>Pseudomonadaceae</taxon>
        <taxon>Pseudomonas</taxon>
    </lineage>
</organism>
<keyword evidence="2" id="KW-1185">Reference proteome</keyword>
<reference evidence="1 2" key="1">
    <citation type="submission" date="2020-08" db="EMBL/GenBank/DDBJ databases">
        <title>Description of novel Pseudomonas species.</title>
        <authorList>
            <person name="Duman M."/>
            <person name="Mulet M."/>
            <person name="Altun S."/>
            <person name="Saticioglu I.B."/>
            <person name="Lalucat J."/>
            <person name="Garcia-Valdes E."/>
        </authorList>
    </citation>
    <scope>NUCLEOTIDE SEQUENCE [LARGE SCALE GENOMIC DNA]</scope>
    <source>
        <strain evidence="1 2">P66</strain>
    </source>
</reference>
<sequence length="120" mass="12919">MPYSMILVAGSKGELVEVEQVDLFTHRINEMEFNISVHTDPVTAGSNSKRPLAVSLYETGCRLAGLKLGDDAEVAGARVEALGIRLHALSTVQGLEAEIGSSRLSTLLDNSLLQQTHFNP</sequence>
<evidence type="ECO:0000313" key="1">
    <source>
        <dbReference type="EMBL" id="MBM5458544.1"/>
    </source>
</evidence>
<comment type="caution">
    <text evidence="1">The sequence shown here is derived from an EMBL/GenBank/DDBJ whole genome shotgun (WGS) entry which is preliminary data.</text>
</comment>
<name>A0ABS2BY69_9PSED</name>
<proteinExistence type="predicted"/>
<dbReference type="RefSeq" id="WP_203584485.1">
    <property type="nucleotide sequence ID" value="NZ_JACOPV010000008.1"/>
</dbReference>